<evidence type="ECO:0000313" key="2">
    <source>
        <dbReference type="Proteomes" id="UP001597526"/>
    </source>
</evidence>
<evidence type="ECO:0008006" key="3">
    <source>
        <dbReference type="Google" id="ProtNLM"/>
    </source>
</evidence>
<reference evidence="2" key="1">
    <citation type="journal article" date="2019" name="Int. J. Syst. Evol. Microbiol.">
        <title>The Global Catalogue of Microorganisms (GCM) 10K type strain sequencing project: providing services to taxonomists for standard genome sequencing and annotation.</title>
        <authorList>
            <consortium name="The Broad Institute Genomics Platform"/>
            <consortium name="The Broad Institute Genome Sequencing Center for Infectious Disease"/>
            <person name="Wu L."/>
            <person name="Ma J."/>
        </authorList>
    </citation>
    <scope>NUCLEOTIDE SEQUENCE [LARGE SCALE GENOMIC DNA]</scope>
    <source>
        <strain evidence="2">KCTC 52368</strain>
    </source>
</reference>
<dbReference type="Gene3D" id="1.20.120.450">
    <property type="entry name" value="dinb family like domain"/>
    <property type="match status" value="1"/>
</dbReference>
<name>A0ABW5MUA7_9FLAO</name>
<dbReference type="Proteomes" id="UP001597526">
    <property type="component" value="Unassembled WGS sequence"/>
</dbReference>
<organism evidence="1 2">
    <name type="scientific">Croceitalea marina</name>
    <dbReference type="NCBI Taxonomy" id="1775166"/>
    <lineage>
        <taxon>Bacteria</taxon>
        <taxon>Pseudomonadati</taxon>
        <taxon>Bacteroidota</taxon>
        <taxon>Flavobacteriia</taxon>
        <taxon>Flavobacteriales</taxon>
        <taxon>Flavobacteriaceae</taxon>
        <taxon>Croceitalea</taxon>
    </lineage>
</organism>
<evidence type="ECO:0000313" key="1">
    <source>
        <dbReference type="EMBL" id="MFD2586039.1"/>
    </source>
</evidence>
<protein>
    <recommendedName>
        <fullName evidence="3">DinB-like domain-containing protein</fullName>
    </recommendedName>
</protein>
<dbReference type="RefSeq" id="WP_377765690.1">
    <property type="nucleotide sequence ID" value="NZ_JBHULB010000006.1"/>
</dbReference>
<accession>A0ABW5MUA7</accession>
<sequence>MTNKELAIASVNTVRGQFHLLVNGLKEEHLSKPSKFTKRTIRGVLAHIIIATDRAYPMLLEKAKKSKPMPLFFGTALGHYFSYRYSEYAGSRIRFGEMIGTYEKAHEKLVQLIVKIEDDEWQLTTKLPKPSNRSLTILELFTYQVPHHFKVHRDEITKTIS</sequence>
<dbReference type="EMBL" id="JBHULB010000006">
    <property type="protein sequence ID" value="MFD2586039.1"/>
    <property type="molecule type" value="Genomic_DNA"/>
</dbReference>
<dbReference type="SUPFAM" id="SSF109854">
    <property type="entry name" value="DinB/YfiT-like putative metalloenzymes"/>
    <property type="match status" value="1"/>
</dbReference>
<gene>
    <name evidence="1" type="ORF">ACFSQJ_03810</name>
</gene>
<proteinExistence type="predicted"/>
<keyword evidence="2" id="KW-1185">Reference proteome</keyword>
<comment type="caution">
    <text evidence="1">The sequence shown here is derived from an EMBL/GenBank/DDBJ whole genome shotgun (WGS) entry which is preliminary data.</text>
</comment>
<dbReference type="InterPro" id="IPR034660">
    <property type="entry name" value="DinB/YfiT-like"/>
</dbReference>